<sequence length="43" mass="4779">MYVCMYVCMYTFSVCFEGIMSVISANTYGYLASALASSSWVEV</sequence>
<organism evidence="1 2">
    <name type="scientific">Spirodela intermedia</name>
    <name type="common">Intermediate duckweed</name>
    <dbReference type="NCBI Taxonomy" id="51605"/>
    <lineage>
        <taxon>Eukaryota</taxon>
        <taxon>Viridiplantae</taxon>
        <taxon>Streptophyta</taxon>
        <taxon>Embryophyta</taxon>
        <taxon>Tracheophyta</taxon>
        <taxon>Spermatophyta</taxon>
        <taxon>Magnoliopsida</taxon>
        <taxon>Liliopsida</taxon>
        <taxon>Araceae</taxon>
        <taxon>Lemnoideae</taxon>
        <taxon>Spirodela</taxon>
    </lineage>
</organism>
<dbReference type="EMBL" id="LR746281">
    <property type="protein sequence ID" value="CAA7410957.1"/>
    <property type="molecule type" value="Genomic_DNA"/>
</dbReference>
<dbReference type="AlphaFoldDB" id="A0A7I8LLM5"/>
<accession>A0A7I8LLM5</accession>
<evidence type="ECO:0000313" key="2">
    <source>
        <dbReference type="Proteomes" id="UP000663760"/>
    </source>
</evidence>
<proteinExistence type="predicted"/>
<reference evidence="1" key="1">
    <citation type="submission" date="2020-02" db="EMBL/GenBank/DDBJ databases">
        <authorList>
            <person name="Scholz U."/>
            <person name="Mascher M."/>
            <person name="Fiebig A."/>
        </authorList>
    </citation>
    <scope>NUCLEOTIDE SEQUENCE</scope>
</reference>
<keyword evidence="2" id="KW-1185">Reference proteome</keyword>
<evidence type="ECO:0000313" key="1">
    <source>
        <dbReference type="EMBL" id="CAA7410957.1"/>
    </source>
</evidence>
<gene>
    <name evidence="1" type="ORF">SI8410_18021635</name>
</gene>
<name>A0A7I8LLM5_SPIIN</name>
<dbReference type="Proteomes" id="UP000663760">
    <property type="component" value="Chromosome 18"/>
</dbReference>
<protein>
    <submittedName>
        <fullName evidence="1">Uncharacterized protein</fullName>
    </submittedName>
</protein>